<feature type="transmembrane region" description="Helical" evidence="10">
    <location>
        <begin position="102"/>
        <end position="121"/>
    </location>
</feature>
<feature type="transmembrane region" description="Helical" evidence="10">
    <location>
        <begin position="382"/>
        <end position="402"/>
    </location>
</feature>
<evidence type="ECO:0000256" key="7">
    <source>
        <dbReference type="ARBA" id="ARBA00022840"/>
    </source>
</evidence>
<accession>A0A1L9VCW8</accession>
<dbReference type="EMBL" id="KV878904">
    <property type="protein sequence ID" value="OJJ81756.1"/>
    <property type="molecule type" value="Genomic_DNA"/>
</dbReference>
<dbReference type="InterPro" id="IPR036640">
    <property type="entry name" value="ABC1_TM_sf"/>
</dbReference>
<dbReference type="CDD" id="cd03244">
    <property type="entry name" value="ABCC_MRP_domain2"/>
    <property type="match status" value="1"/>
</dbReference>
<evidence type="ECO:0000313" key="13">
    <source>
        <dbReference type="EMBL" id="OJJ81756.1"/>
    </source>
</evidence>
<feature type="domain" description="ABC transmembrane type-1" evidence="12">
    <location>
        <begin position="342"/>
        <end position="532"/>
    </location>
</feature>
<dbReference type="InterPro" id="IPR003439">
    <property type="entry name" value="ABC_transporter-like_ATP-bd"/>
</dbReference>
<keyword evidence="14" id="KW-1185">Reference proteome</keyword>
<dbReference type="InterPro" id="IPR027417">
    <property type="entry name" value="P-loop_NTPase"/>
</dbReference>
<dbReference type="GO" id="GO:0005737">
    <property type="term" value="C:cytoplasm"/>
    <property type="evidence" value="ECO:0007669"/>
    <property type="project" value="UniProtKB-ARBA"/>
</dbReference>
<feature type="transmembrane region" description="Helical" evidence="10">
    <location>
        <begin position="161"/>
        <end position="184"/>
    </location>
</feature>
<dbReference type="GO" id="GO:0005524">
    <property type="term" value="F:ATP binding"/>
    <property type="evidence" value="ECO:0007669"/>
    <property type="project" value="UniProtKB-KW"/>
</dbReference>
<dbReference type="GO" id="GO:0016887">
    <property type="term" value="F:ATP hydrolysis activity"/>
    <property type="evidence" value="ECO:0007669"/>
    <property type="project" value="InterPro"/>
</dbReference>
<sequence>MDHLPTISVAVCLAGLAVVFLLSIFALRHIVVWACQRASIAYRPLDHSYHDADGKAIELSMPTASKPVLRLAITTCVTVGELASLAEAILTIFGSRLASVGVWLRLAAWTLVLFQCTTLFVQSSYAVHFSVGWRTGLSCFTILSLLCTEGYVQYLANSLNLWQITLGTVETVSCFLVGCLCLLIPRRPDVFHNGLVVDQQYTTSLLGWITFSWVGTLLKESKRSSDLSIKDLPELDSNTRANTIYNSLKGTIPKGTAFTSKDLWRFLFRCNSVPLIIQGALAVVLSVLSFLPQLALLDILQKLEGQQQDGKGIDLWVPVAGLGVSILATGEKTAEKEKMDDANRPQSPTNIVSVDVKNVADFFSFFFLLYESPLRLAIASGFLVRLLGWRSLLAGFVVLLLLTVGNVHTVRKYTNKQGFVMEHRDRKLRMVTEVFQGIRQVKFSALEGKWEEAINQARDREMRGQWAVCFWQIALISIYFICPTMLSATCFSVYVIVYGTLSAATAFTAIAVLNAAEVSMTILPDVISTLLSASVSIRRIHFYLTQSERESYVVSSDTIEFKDATVAWPGCRDASGGSALKGLNLQFPRDALSIVTGPTGAGKSLLLAAILGESEVLYGTVLAPVAACFDDICSPSPSEPWVTSLAIAFVSQSPWIQMGTIRDNILFGLPLEEERYINVIFACALQQDLNMLPGGDLTEIGGQGATLSGGQQWRISLARALYSRARTLLMDDIFSAVDVHTRQHMCQHALTGPLARGRTCILVTHHLDLCLPYASYIVVLDHGVLKHAVPVSSALRDQLSVPENADSQPHANHVQNTAQVTAYDENEKSQDLRIGIHTAGRIFIREGGKIYHWILLGVAFLGYGGLMLARSWWIHVWTDRYQSHTDEQNGEPHLLYYLGIYIGISTLTCLFGICRTYFSFSAALRASQKLFQHLLFVLPRAPLQWHDSIPFGAILSRFSSDFAMLDTRVGDDLQATLGFSMNVMIAILAGSIVNPIMIIVAACLLGVYIWLSGEYLIASRKVKHLENATKGPILEHIDTGINGISTIRAYAQTGLFIRQFQAKVNNHARAFWHLWLLNRWLGFRINFLGAIFSFLSAAFIVSLPGIDASTAGFAISFTIDVSLSMALSIRRYANLEQGMDSVGRVHSYSTVDTENYNGSDSPPAWPTEGALVIRDLVVRHAPHLPPVLRGVSFEVQRSERVGIVGRTGAGKSSFISALFRFLEASEGEIVVDGIDISTLKIDQLRRRLALIPQQPILFQGTIRSNLDPFHEHDDQELLAALQSCCWNQVTPGFHAASTENACRPSTETVSSVEADAVEEDTNHLLPENSTSILENPVSQGGENLSQGQRQLLCLARAIITQPKILILDEATSAVDRTTAEFIQRALRTVVHQNGTTLLAVAHRLSTIADFDRIIVMDAGRVVESGMPKELIRAEKGIFRGMVEQDAERDALKGLILA</sequence>
<dbReference type="OrthoDB" id="6500128at2759"/>
<organism evidence="13 14">
    <name type="scientific">Aspergillus glaucus CBS 516.65</name>
    <dbReference type="NCBI Taxonomy" id="1160497"/>
    <lineage>
        <taxon>Eukaryota</taxon>
        <taxon>Fungi</taxon>
        <taxon>Dikarya</taxon>
        <taxon>Ascomycota</taxon>
        <taxon>Pezizomycotina</taxon>
        <taxon>Eurotiomycetes</taxon>
        <taxon>Eurotiomycetidae</taxon>
        <taxon>Eurotiales</taxon>
        <taxon>Aspergillaceae</taxon>
        <taxon>Aspergillus</taxon>
        <taxon>Aspergillus subgen. Aspergillus</taxon>
    </lineage>
</organism>
<dbReference type="Pfam" id="PF00664">
    <property type="entry name" value="ABC_membrane"/>
    <property type="match status" value="2"/>
</dbReference>
<evidence type="ECO:0000256" key="3">
    <source>
        <dbReference type="ARBA" id="ARBA00022448"/>
    </source>
</evidence>
<dbReference type="GO" id="GO:0016020">
    <property type="term" value="C:membrane"/>
    <property type="evidence" value="ECO:0007669"/>
    <property type="project" value="UniProtKB-SubCell"/>
</dbReference>
<evidence type="ECO:0000256" key="10">
    <source>
        <dbReference type="SAM" id="Phobius"/>
    </source>
</evidence>
<dbReference type="SUPFAM" id="SSF52540">
    <property type="entry name" value="P-loop containing nucleoside triphosphate hydrolases"/>
    <property type="match status" value="2"/>
</dbReference>
<dbReference type="InterPro" id="IPR050173">
    <property type="entry name" value="ABC_transporter_C-like"/>
</dbReference>
<dbReference type="STRING" id="1160497.A0A1L9VCW8"/>
<feature type="transmembrane region" description="Helical" evidence="10">
    <location>
        <begin position="133"/>
        <end position="155"/>
    </location>
</feature>
<comment type="similarity">
    <text evidence="2">Belongs to the ABC transporter superfamily. ABCC family. Conjugate transporter (TC 3.A.1.208) subfamily.</text>
</comment>
<evidence type="ECO:0000313" key="14">
    <source>
        <dbReference type="Proteomes" id="UP000184300"/>
    </source>
</evidence>
<feature type="transmembrane region" description="Helical" evidence="10">
    <location>
        <begin position="1085"/>
        <end position="1105"/>
    </location>
</feature>
<feature type="transmembrane region" description="Helical" evidence="10">
    <location>
        <begin position="315"/>
        <end position="330"/>
    </location>
</feature>
<dbReference type="GO" id="GO:0140359">
    <property type="term" value="F:ABC-type transporter activity"/>
    <property type="evidence" value="ECO:0007669"/>
    <property type="project" value="InterPro"/>
</dbReference>
<keyword evidence="9 10" id="KW-0472">Membrane</keyword>
<evidence type="ECO:0000259" key="12">
    <source>
        <dbReference type="PROSITE" id="PS50929"/>
    </source>
</evidence>
<dbReference type="PROSITE" id="PS50929">
    <property type="entry name" value="ABC_TM1F"/>
    <property type="match status" value="2"/>
</dbReference>
<keyword evidence="8 10" id="KW-1133">Transmembrane helix</keyword>
<reference evidence="14" key="1">
    <citation type="journal article" date="2017" name="Genome Biol.">
        <title>Comparative genomics reveals high biological diversity and specific adaptations in the industrially and medically important fungal genus Aspergillus.</title>
        <authorList>
            <person name="de Vries R.P."/>
            <person name="Riley R."/>
            <person name="Wiebenga A."/>
            <person name="Aguilar-Osorio G."/>
            <person name="Amillis S."/>
            <person name="Uchima C.A."/>
            <person name="Anderluh G."/>
            <person name="Asadollahi M."/>
            <person name="Askin M."/>
            <person name="Barry K."/>
            <person name="Battaglia E."/>
            <person name="Bayram O."/>
            <person name="Benocci T."/>
            <person name="Braus-Stromeyer S.A."/>
            <person name="Caldana C."/>
            <person name="Canovas D."/>
            <person name="Cerqueira G.C."/>
            <person name="Chen F."/>
            <person name="Chen W."/>
            <person name="Choi C."/>
            <person name="Clum A."/>
            <person name="Dos Santos R.A."/>
            <person name="Damasio A.R."/>
            <person name="Diallinas G."/>
            <person name="Emri T."/>
            <person name="Fekete E."/>
            <person name="Flipphi M."/>
            <person name="Freyberg S."/>
            <person name="Gallo A."/>
            <person name="Gournas C."/>
            <person name="Habgood R."/>
            <person name="Hainaut M."/>
            <person name="Harispe M.L."/>
            <person name="Henrissat B."/>
            <person name="Hilden K.S."/>
            <person name="Hope R."/>
            <person name="Hossain A."/>
            <person name="Karabika E."/>
            <person name="Karaffa L."/>
            <person name="Karanyi Z."/>
            <person name="Krasevec N."/>
            <person name="Kuo A."/>
            <person name="Kusch H."/>
            <person name="LaButti K."/>
            <person name="Lagendijk E.L."/>
            <person name="Lapidus A."/>
            <person name="Levasseur A."/>
            <person name="Lindquist E."/>
            <person name="Lipzen A."/>
            <person name="Logrieco A.F."/>
            <person name="MacCabe A."/>
            <person name="Maekelae M.R."/>
            <person name="Malavazi I."/>
            <person name="Melin P."/>
            <person name="Meyer V."/>
            <person name="Mielnichuk N."/>
            <person name="Miskei M."/>
            <person name="Molnar A.P."/>
            <person name="Mule G."/>
            <person name="Ngan C.Y."/>
            <person name="Orejas M."/>
            <person name="Orosz E."/>
            <person name="Ouedraogo J.P."/>
            <person name="Overkamp K.M."/>
            <person name="Park H.-S."/>
            <person name="Perrone G."/>
            <person name="Piumi F."/>
            <person name="Punt P.J."/>
            <person name="Ram A.F."/>
            <person name="Ramon A."/>
            <person name="Rauscher S."/>
            <person name="Record E."/>
            <person name="Riano-Pachon D.M."/>
            <person name="Robert V."/>
            <person name="Roehrig J."/>
            <person name="Ruller R."/>
            <person name="Salamov A."/>
            <person name="Salih N.S."/>
            <person name="Samson R.A."/>
            <person name="Sandor E."/>
            <person name="Sanguinetti M."/>
            <person name="Schuetze T."/>
            <person name="Sepcic K."/>
            <person name="Shelest E."/>
            <person name="Sherlock G."/>
            <person name="Sophianopoulou V."/>
            <person name="Squina F.M."/>
            <person name="Sun H."/>
            <person name="Susca A."/>
            <person name="Todd R.B."/>
            <person name="Tsang A."/>
            <person name="Unkles S.E."/>
            <person name="van de Wiele N."/>
            <person name="van Rossen-Uffink D."/>
            <person name="Oliveira J.V."/>
            <person name="Vesth T.C."/>
            <person name="Visser J."/>
            <person name="Yu J.-H."/>
            <person name="Zhou M."/>
            <person name="Andersen M.R."/>
            <person name="Archer D.B."/>
            <person name="Baker S.E."/>
            <person name="Benoit I."/>
            <person name="Brakhage A.A."/>
            <person name="Braus G.H."/>
            <person name="Fischer R."/>
            <person name="Frisvad J.C."/>
            <person name="Goldman G.H."/>
            <person name="Houbraken J."/>
            <person name="Oakley B."/>
            <person name="Pocsi I."/>
            <person name="Scazzocchio C."/>
            <person name="Seiboth B."/>
            <person name="vanKuyk P.A."/>
            <person name="Wortman J."/>
            <person name="Dyer P.S."/>
            <person name="Grigoriev I.V."/>
        </authorList>
    </citation>
    <scope>NUCLEOTIDE SEQUENCE [LARGE SCALE GENOMIC DNA]</scope>
    <source>
        <strain evidence="14">CBS 516.65</strain>
    </source>
</reference>
<evidence type="ECO:0000256" key="1">
    <source>
        <dbReference type="ARBA" id="ARBA00004141"/>
    </source>
</evidence>
<evidence type="ECO:0000256" key="2">
    <source>
        <dbReference type="ARBA" id="ARBA00009726"/>
    </source>
</evidence>
<keyword evidence="7" id="KW-0067">ATP-binding</keyword>
<keyword evidence="4 10" id="KW-0812">Transmembrane</keyword>
<feature type="domain" description="ABC transmembrane type-1" evidence="12">
    <location>
        <begin position="854"/>
        <end position="1137"/>
    </location>
</feature>
<dbReference type="SUPFAM" id="SSF90123">
    <property type="entry name" value="ABC transporter transmembrane region"/>
    <property type="match status" value="2"/>
</dbReference>
<comment type="subcellular location">
    <subcellularLocation>
        <location evidence="1">Membrane</location>
        <topology evidence="1">Multi-pass membrane protein</topology>
    </subcellularLocation>
</comment>
<name>A0A1L9VCW8_ASPGL</name>
<protein>
    <recommendedName>
        <fullName evidence="15">ABC bile acid transporter</fullName>
    </recommendedName>
</protein>
<feature type="transmembrane region" description="Helical" evidence="10">
    <location>
        <begin position="850"/>
        <end position="874"/>
    </location>
</feature>
<feature type="transmembrane region" description="Helical" evidence="10">
    <location>
        <begin position="466"/>
        <end position="486"/>
    </location>
</feature>
<dbReference type="InterPro" id="IPR011527">
    <property type="entry name" value="ABC1_TM_dom"/>
</dbReference>
<feature type="domain" description="ABC transporter" evidence="11">
    <location>
        <begin position="1171"/>
        <end position="1443"/>
    </location>
</feature>
<dbReference type="InterPro" id="IPR017871">
    <property type="entry name" value="ABC_transporter-like_CS"/>
</dbReference>
<proteinExistence type="inferred from homology"/>
<dbReference type="CDD" id="cd18596">
    <property type="entry name" value="ABC_6TM_VMR1_D1_like"/>
    <property type="match status" value="1"/>
</dbReference>
<evidence type="ECO:0000256" key="5">
    <source>
        <dbReference type="ARBA" id="ARBA00022737"/>
    </source>
</evidence>
<feature type="transmembrane region" description="Helical" evidence="10">
    <location>
        <begin position="492"/>
        <end position="513"/>
    </location>
</feature>
<dbReference type="CDD" id="cd18604">
    <property type="entry name" value="ABC_6TM_VMR1_D2_like"/>
    <property type="match status" value="1"/>
</dbReference>
<feature type="transmembrane region" description="Helical" evidence="10">
    <location>
        <begin position="894"/>
        <end position="918"/>
    </location>
</feature>
<feature type="domain" description="ABC transporter" evidence="11">
    <location>
        <begin position="559"/>
        <end position="807"/>
    </location>
</feature>
<gene>
    <name evidence="13" type="ORF">ASPGLDRAFT_68226</name>
</gene>
<feature type="transmembrane region" description="Helical" evidence="10">
    <location>
        <begin position="1111"/>
        <end position="1129"/>
    </location>
</feature>
<evidence type="ECO:0000256" key="8">
    <source>
        <dbReference type="ARBA" id="ARBA00022989"/>
    </source>
</evidence>
<feature type="transmembrane region" description="Helical" evidence="10">
    <location>
        <begin position="275"/>
        <end position="295"/>
    </location>
</feature>
<feature type="transmembrane region" description="Helical" evidence="10">
    <location>
        <begin position="6"/>
        <end position="27"/>
    </location>
</feature>
<dbReference type="Gene3D" id="1.20.1560.10">
    <property type="entry name" value="ABC transporter type 1, transmembrane domain"/>
    <property type="match status" value="2"/>
</dbReference>
<dbReference type="CDD" id="cd03250">
    <property type="entry name" value="ABCC_MRP_domain1"/>
    <property type="match status" value="1"/>
</dbReference>
<evidence type="ECO:0008006" key="15">
    <source>
        <dbReference type="Google" id="ProtNLM"/>
    </source>
</evidence>
<dbReference type="PANTHER" id="PTHR24223:SF456">
    <property type="entry name" value="MULTIDRUG RESISTANCE-ASSOCIATED PROTEIN LETHAL(2)03659"/>
    <property type="match status" value="1"/>
</dbReference>
<dbReference type="GeneID" id="34465496"/>
<dbReference type="PROSITE" id="PS00211">
    <property type="entry name" value="ABC_TRANSPORTER_1"/>
    <property type="match status" value="1"/>
</dbReference>
<keyword evidence="6" id="KW-0547">Nucleotide-binding</keyword>
<dbReference type="Pfam" id="PF00005">
    <property type="entry name" value="ABC_tran"/>
    <property type="match status" value="2"/>
</dbReference>
<keyword evidence="5" id="KW-0677">Repeat</keyword>
<dbReference type="PANTHER" id="PTHR24223">
    <property type="entry name" value="ATP-BINDING CASSETTE SUB-FAMILY C"/>
    <property type="match status" value="1"/>
</dbReference>
<dbReference type="RefSeq" id="XP_022398454.1">
    <property type="nucleotide sequence ID" value="XM_022549236.1"/>
</dbReference>
<feature type="transmembrane region" description="Helical" evidence="10">
    <location>
        <begin position="68"/>
        <end position="90"/>
    </location>
</feature>
<dbReference type="SMART" id="SM00382">
    <property type="entry name" value="AAA"/>
    <property type="match status" value="2"/>
</dbReference>
<dbReference type="FunFam" id="1.20.1560.10:FF:000013">
    <property type="entry name" value="ABC transporter C family member 2"/>
    <property type="match status" value="1"/>
</dbReference>
<feature type="transmembrane region" description="Helical" evidence="10">
    <location>
        <begin position="983"/>
        <end position="1011"/>
    </location>
</feature>
<dbReference type="InterPro" id="IPR003593">
    <property type="entry name" value="AAA+_ATPase"/>
</dbReference>
<evidence type="ECO:0000259" key="11">
    <source>
        <dbReference type="PROSITE" id="PS50893"/>
    </source>
</evidence>
<dbReference type="PROSITE" id="PS50893">
    <property type="entry name" value="ABC_TRANSPORTER_2"/>
    <property type="match status" value="2"/>
</dbReference>
<evidence type="ECO:0000256" key="9">
    <source>
        <dbReference type="ARBA" id="ARBA00023136"/>
    </source>
</evidence>
<dbReference type="Gene3D" id="3.40.50.300">
    <property type="entry name" value="P-loop containing nucleotide triphosphate hydrolases"/>
    <property type="match status" value="2"/>
</dbReference>
<keyword evidence="3" id="KW-0813">Transport</keyword>
<evidence type="ECO:0000256" key="6">
    <source>
        <dbReference type="ARBA" id="ARBA00022741"/>
    </source>
</evidence>
<evidence type="ECO:0000256" key="4">
    <source>
        <dbReference type="ARBA" id="ARBA00022692"/>
    </source>
</evidence>
<dbReference type="Proteomes" id="UP000184300">
    <property type="component" value="Unassembled WGS sequence"/>
</dbReference>
<dbReference type="VEuPathDB" id="FungiDB:ASPGLDRAFT_68226"/>